<dbReference type="CDD" id="cd02932">
    <property type="entry name" value="OYE_YqiM_FMN"/>
    <property type="match status" value="1"/>
</dbReference>
<evidence type="ECO:0000313" key="9">
    <source>
        <dbReference type="Proteomes" id="UP000244722"/>
    </source>
</evidence>
<feature type="compositionally biased region" description="Polar residues" evidence="6">
    <location>
        <begin position="28"/>
        <end position="45"/>
    </location>
</feature>
<dbReference type="Proteomes" id="UP000244722">
    <property type="component" value="Unassembled WGS sequence"/>
</dbReference>
<dbReference type="InterPro" id="IPR013785">
    <property type="entry name" value="Aldolase_TIM"/>
</dbReference>
<sequence>MSSHPATANAQGTRVIKSTPAVGVSYFTPAQNPPSGTASDPQPNGQRPPKLFQPLTIRGLTFQNRIFLSPLCQYSAEDGHMTAWHMAHLGGIISRGPGLAIVEATAVSPEGRITPEDVGLWKDSQIEPMAKIVEFARGQNQKIAIQLSHAGRKASTVAPWLSTGGLAVEEAGGWPNNVCGPSTIAYDGRHAQPHEMTLEDIETLKKAWVATTRRALKAGFDAIEIHNAHGYLLHSFVSPASNKRTDAYGGCFENRIRLTLEIVDLVRVEIPDSMPLFLRISATDWLEHTGEPSWTLDQTAELAKILADKGVDLIDVSSGGLHPAQKIVPGPGFQAPFAKRVREAVAGKALVSAIGMITEGKQAQALIDDGSADVVMSGRGFQKNPGLVWAWADDLGVKIYVANQIGWGFGKATAAGGRGGRRT</sequence>
<accession>A0A2T6ZBE2</accession>
<evidence type="ECO:0000256" key="4">
    <source>
        <dbReference type="ARBA" id="ARBA00022857"/>
    </source>
</evidence>
<comment type="caution">
    <text evidence="8">The sequence shown here is derived from an EMBL/GenBank/DDBJ whole genome shotgun (WGS) entry which is preliminary data.</text>
</comment>
<dbReference type="Pfam" id="PF00724">
    <property type="entry name" value="Oxidored_FMN"/>
    <property type="match status" value="1"/>
</dbReference>
<evidence type="ECO:0000259" key="7">
    <source>
        <dbReference type="Pfam" id="PF00724"/>
    </source>
</evidence>
<dbReference type="GO" id="GO:0010181">
    <property type="term" value="F:FMN binding"/>
    <property type="evidence" value="ECO:0007669"/>
    <property type="project" value="InterPro"/>
</dbReference>
<evidence type="ECO:0000256" key="1">
    <source>
        <dbReference type="ARBA" id="ARBA00001917"/>
    </source>
</evidence>
<dbReference type="AlphaFoldDB" id="A0A2T6ZBE2"/>
<keyword evidence="3" id="KW-0288">FMN</keyword>
<dbReference type="PANTHER" id="PTHR43303">
    <property type="entry name" value="NADPH DEHYDROGENASE C23G7.10C-RELATED"/>
    <property type="match status" value="1"/>
</dbReference>
<evidence type="ECO:0000256" key="5">
    <source>
        <dbReference type="ARBA" id="ARBA00023002"/>
    </source>
</evidence>
<organism evidence="8 9">
    <name type="scientific">Tuber borchii</name>
    <name type="common">White truffle</name>
    <dbReference type="NCBI Taxonomy" id="42251"/>
    <lineage>
        <taxon>Eukaryota</taxon>
        <taxon>Fungi</taxon>
        <taxon>Dikarya</taxon>
        <taxon>Ascomycota</taxon>
        <taxon>Pezizomycotina</taxon>
        <taxon>Pezizomycetes</taxon>
        <taxon>Pezizales</taxon>
        <taxon>Tuberaceae</taxon>
        <taxon>Tuber</taxon>
    </lineage>
</organism>
<feature type="region of interest" description="Disordered" evidence="6">
    <location>
        <begin position="24"/>
        <end position="51"/>
    </location>
</feature>
<feature type="domain" description="NADH:flavin oxidoreductase/NADH oxidase N-terminal" evidence="7">
    <location>
        <begin position="50"/>
        <end position="388"/>
    </location>
</feature>
<keyword evidence="9" id="KW-1185">Reference proteome</keyword>
<comment type="cofactor">
    <cofactor evidence="1">
        <name>FMN</name>
        <dbReference type="ChEBI" id="CHEBI:58210"/>
    </cofactor>
</comment>
<dbReference type="GO" id="GO:0003959">
    <property type="term" value="F:NADPH dehydrogenase activity"/>
    <property type="evidence" value="ECO:0007669"/>
    <property type="project" value="InterPro"/>
</dbReference>
<keyword evidence="5" id="KW-0560">Oxidoreductase</keyword>
<dbReference type="OrthoDB" id="72788at2759"/>
<dbReference type="Gene3D" id="3.20.20.70">
    <property type="entry name" value="Aldolase class I"/>
    <property type="match status" value="1"/>
</dbReference>
<keyword evidence="2" id="KW-0285">Flavoprotein</keyword>
<dbReference type="STRING" id="42251.A0A2T6ZBE2"/>
<evidence type="ECO:0000313" key="8">
    <source>
        <dbReference type="EMBL" id="PUU72789.1"/>
    </source>
</evidence>
<proteinExistence type="predicted"/>
<dbReference type="InterPro" id="IPR001155">
    <property type="entry name" value="OxRdtase_FMN_N"/>
</dbReference>
<evidence type="ECO:0000256" key="6">
    <source>
        <dbReference type="SAM" id="MobiDB-lite"/>
    </source>
</evidence>
<evidence type="ECO:0000256" key="3">
    <source>
        <dbReference type="ARBA" id="ARBA00022643"/>
    </source>
</evidence>
<dbReference type="GO" id="GO:0050661">
    <property type="term" value="F:NADP binding"/>
    <property type="evidence" value="ECO:0007669"/>
    <property type="project" value="InterPro"/>
</dbReference>
<dbReference type="SUPFAM" id="SSF51395">
    <property type="entry name" value="FMN-linked oxidoreductases"/>
    <property type="match status" value="1"/>
</dbReference>
<name>A0A2T6ZBE2_TUBBO</name>
<keyword evidence="4" id="KW-0521">NADP</keyword>
<dbReference type="EMBL" id="NESQ01000465">
    <property type="protein sequence ID" value="PUU72789.1"/>
    <property type="molecule type" value="Genomic_DNA"/>
</dbReference>
<evidence type="ECO:0000256" key="2">
    <source>
        <dbReference type="ARBA" id="ARBA00022630"/>
    </source>
</evidence>
<dbReference type="InterPro" id="IPR044152">
    <property type="entry name" value="YqjM-like"/>
</dbReference>
<gene>
    <name evidence="8" type="ORF">B9Z19DRAFT_1104224</name>
</gene>
<protein>
    <recommendedName>
        <fullName evidence="7">NADH:flavin oxidoreductase/NADH oxidase N-terminal domain-containing protein</fullName>
    </recommendedName>
</protein>
<reference evidence="8 9" key="1">
    <citation type="submission" date="2017-04" db="EMBL/GenBank/DDBJ databases">
        <title>Draft genome sequence of Tuber borchii Vittad., a whitish edible truffle.</title>
        <authorList>
            <consortium name="DOE Joint Genome Institute"/>
            <person name="Murat C."/>
            <person name="Kuo A."/>
            <person name="Barry K.W."/>
            <person name="Clum A."/>
            <person name="Dockter R.B."/>
            <person name="Fauchery L."/>
            <person name="Iotti M."/>
            <person name="Kohler A."/>
            <person name="Labutti K."/>
            <person name="Lindquist E.A."/>
            <person name="Lipzen A."/>
            <person name="Ohm R.A."/>
            <person name="Wang M."/>
            <person name="Grigoriev I.V."/>
            <person name="Zambonelli A."/>
            <person name="Martin F.M."/>
        </authorList>
    </citation>
    <scope>NUCLEOTIDE SEQUENCE [LARGE SCALE GENOMIC DNA]</scope>
    <source>
        <strain evidence="8 9">Tbo3840</strain>
    </source>
</reference>
<dbReference type="PANTHER" id="PTHR43303:SF4">
    <property type="entry name" value="NADPH DEHYDROGENASE C23G7.10C-RELATED"/>
    <property type="match status" value="1"/>
</dbReference>